<sequence length="297" mass="33163">MDSLCINGKLYMKLSLIGRGGSSEVYEVVSLESRAVMAVKIVKLSGVDEQMIVGYKNEIAILQRLQGTDHVITLHDFEETPGELRLVMERGGRDLAFVLKSARSQPSRFLCRFTVQHHWRGMLLAVQAIHEKGIIHSDLKPANFILVEDGLKLIDFGIASSIQNDMTSVLKDSQAGTFNYMSPESLNDVHAGPIINGLAGDKPVIKIGTKSDVWSLGCILYNLVYGKTPFQHITNTWQKLQAISNPDTIIQFPPCDDKNLLDVMRSCLQYQPYKRPTIQQLLEHPYLTGVTTSKPHT</sequence>
<dbReference type="AlphaFoldDB" id="A0A979FHL8"/>
<dbReference type="PROSITE" id="PS50011">
    <property type="entry name" value="PROTEIN_KINASE_DOM"/>
    <property type="match status" value="1"/>
</dbReference>
<reference evidence="10" key="1">
    <citation type="submission" date="2025-08" db="UniProtKB">
        <authorList>
            <consortium name="RefSeq"/>
        </authorList>
    </citation>
    <scope>IDENTIFICATION</scope>
    <source>
        <tissue evidence="10">Whole organism</tissue>
    </source>
</reference>
<dbReference type="GO" id="GO:0034501">
    <property type="term" value="P:protein localization to kinetochore"/>
    <property type="evidence" value="ECO:0007669"/>
    <property type="project" value="TreeGrafter"/>
</dbReference>
<proteinExistence type="inferred from homology"/>
<evidence type="ECO:0000256" key="5">
    <source>
        <dbReference type="ARBA" id="ARBA00022840"/>
    </source>
</evidence>
<keyword evidence="2" id="KW-0808">Transferase</keyword>
<dbReference type="GeneID" id="108673797"/>
<dbReference type="RefSeq" id="XP_047736086.1">
    <property type="nucleotide sequence ID" value="XM_047880130.1"/>
</dbReference>
<dbReference type="PROSITE" id="PS00107">
    <property type="entry name" value="PROTEIN_KINASE_ATP"/>
    <property type="match status" value="1"/>
</dbReference>
<evidence type="ECO:0000256" key="3">
    <source>
        <dbReference type="ARBA" id="ARBA00022741"/>
    </source>
</evidence>
<dbReference type="Pfam" id="PF00069">
    <property type="entry name" value="Pkinase"/>
    <property type="match status" value="1"/>
</dbReference>
<keyword evidence="9" id="KW-1185">Reference proteome</keyword>
<dbReference type="PANTHER" id="PTHR22974:SF21">
    <property type="entry name" value="DUAL SPECIFICITY PROTEIN KINASE TTK"/>
    <property type="match status" value="1"/>
</dbReference>
<name>A0A979FHL8_HYAAZ</name>
<dbReference type="FunFam" id="1.10.510.10:FF:000224">
    <property type="entry name" value="serine/threonine-protein kinase mph1 isoform X1"/>
    <property type="match status" value="1"/>
</dbReference>
<dbReference type="CDD" id="cd14131">
    <property type="entry name" value="PKc_Mps1"/>
    <property type="match status" value="1"/>
</dbReference>
<dbReference type="CTD" id="42126"/>
<evidence type="ECO:0000256" key="4">
    <source>
        <dbReference type="ARBA" id="ARBA00022777"/>
    </source>
</evidence>
<dbReference type="GO" id="GO:0004712">
    <property type="term" value="F:protein serine/threonine/tyrosine kinase activity"/>
    <property type="evidence" value="ECO:0007669"/>
    <property type="project" value="TreeGrafter"/>
</dbReference>
<gene>
    <name evidence="10" type="primary">LOC108673797</name>
</gene>
<keyword evidence="1 7" id="KW-0723">Serine/threonine-protein kinase</keyword>
<keyword evidence="3 6" id="KW-0547">Nucleotide-binding</keyword>
<dbReference type="InterPro" id="IPR000719">
    <property type="entry name" value="Prot_kinase_dom"/>
</dbReference>
<dbReference type="PANTHER" id="PTHR22974">
    <property type="entry name" value="MIXED LINEAGE PROTEIN KINASE"/>
    <property type="match status" value="1"/>
</dbReference>
<dbReference type="GO" id="GO:0033316">
    <property type="term" value="P:meiotic spindle assembly checkpoint signaling"/>
    <property type="evidence" value="ECO:0007669"/>
    <property type="project" value="TreeGrafter"/>
</dbReference>
<keyword evidence="5 6" id="KW-0067">ATP-binding</keyword>
<dbReference type="Gene3D" id="1.10.510.10">
    <property type="entry name" value="Transferase(Phosphotransferase) domain 1"/>
    <property type="match status" value="1"/>
</dbReference>
<evidence type="ECO:0000256" key="6">
    <source>
        <dbReference type="PROSITE-ProRule" id="PRU10141"/>
    </source>
</evidence>
<evidence type="ECO:0000256" key="2">
    <source>
        <dbReference type="ARBA" id="ARBA00022679"/>
    </source>
</evidence>
<dbReference type="InterPro" id="IPR017441">
    <property type="entry name" value="Protein_kinase_ATP_BS"/>
</dbReference>
<dbReference type="GO" id="GO:0004674">
    <property type="term" value="F:protein serine/threonine kinase activity"/>
    <property type="evidence" value="ECO:0007669"/>
    <property type="project" value="UniProtKB-KW"/>
</dbReference>
<keyword evidence="4 10" id="KW-0418">Kinase</keyword>
<dbReference type="Proteomes" id="UP000694843">
    <property type="component" value="Unplaced"/>
</dbReference>
<dbReference type="FunFam" id="3.30.200.20:FF:000131">
    <property type="entry name" value="Dual specificity protein kinase TTK"/>
    <property type="match status" value="1"/>
</dbReference>
<dbReference type="GO" id="GO:0005634">
    <property type="term" value="C:nucleus"/>
    <property type="evidence" value="ECO:0007669"/>
    <property type="project" value="TreeGrafter"/>
</dbReference>
<dbReference type="GO" id="GO:0000776">
    <property type="term" value="C:kinetochore"/>
    <property type="evidence" value="ECO:0007669"/>
    <property type="project" value="TreeGrafter"/>
</dbReference>
<comment type="similarity">
    <text evidence="7">Belongs to the protein kinase superfamily.</text>
</comment>
<evidence type="ECO:0000313" key="9">
    <source>
        <dbReference type="Proteomes" id="UP000694843"/>
    </source>
</evidence>
<evidence type="ECO:0000256" key="7">
    <source>
        <dbReference type="RuleBase" id="RU000304"/>
    </source>
</evidence>
<accession>A0A979FHL8</accession>
<dbReference type="InterPro" id="IPR011009">
    <property type="entry name" value="Kinase-like_dom_sf"/>
</dbReference>
<dbReference type="SMART" id="SM00220">
    <property type="entry name" value="S_TKc"/>
    <property type="match status" value="1"/>
</dbReference>
<dbReference type="GO" id="GO:0098813">
    <property type="term" value="P:nuclear chromosome segregation"/>
    <property type="evidence" value="ECO:0007669"/>
    <property type="project" value="UniProtKB-ARBA"/>
</dbReference>
<dbReference type="Gene3D" id="3.30.200.20">
    <property type="entry name" value="Phosphorylase Kinase, domain 1"/>
    <property type="match status" value="1"/>
</dbReference>
<dbReference type="PROSITE" id="PS00108">
    <property type="entry name" value="PROTEIN_KINASE_ST"/>
    <property type="match status" value="1"/>
</dbReference>
<evidence type="ECO:0000313" key="10">
    <source>
        <dbReference type="RefSeq" id="XP_047736086.1"/>
    </source>
</evidence>
<protein>
    <submittedName>
        <fullName evidence="10">Dual specificity protein kinase TTK isoform X2</fullName>
    </submittedName>
</protein>
<organism evidence="9 10">
    <name type="scientific">Hyalella azteca</name>
    <name type="common">Amphipod</name>
    <dbReference type="NCBI Taxonomy" id="294128"/>
    <lineage>
        <taxon>Eukaryota</taxon>
        <taxon>Metazoa</taxon>
        <taxon>Ecdysozoa</taxon>
        <taxon>Arthropoda</taxon>
        <taxon>Crustacea</taxon>
        <taxon>Multicrustacea</taxon>
        <taxon>Malacostraca</taxon>
        <taxon>Eumalacostraca</taxon>
        <taxon>Peracarida</taxon>
        <taxon>Amphipoda</taxon>
        <taxon>Senticaudata</taxon>
        <taxon>Talitrida</taxon>
        <taxon>Talitroidea</taxon>
        <taxon>Hyalellidae</taxon>
        <taxon>Hyalella</taxon>
    </lineage>
</organism>
<feature type="domain" description="Protein kinase" evidence="8">
    <location>
        <begin position="11"/>
        <end position="287"/>
    </location>
</feature>
<dbReference type="SUPFAM" id="SSF56112">
    <property type="entry name" value="Protein kinase-like (PK-like)"/>
    <property type="match status" value="1"/>
</dbReference>
<dbReference type="InterPro" id="IPR008271">
    <property type="entry name" value="Ser/Thr_kinase_AS"/>
</dbReference>
<evidence type="ECO:0000256" key="1">
    <source>
        <dbReference type="ARBA" id="ARBA00022527"/>
    </source>
</evidence>
<dbReference type="InterPro" id="IPR027084">
    <property type="entry name" value="Mps1_cat"/>
</dbReference>
<evidence type="ECO:0000259" key="8">
    <source>
        <dbReference type="PROSITE" id="PS50011"/>
    </source>
</evidence>
<dbReference type="GO" id="GO:0007094">
    <property type="term" value="P:mitotic spindle assembly checkpoint signaling"/>
    <property type="evidence" value="ECO:0007669"/>
    <property type="project" value="TreeGrafter"/>
</dbReference>
<feature type="binding site" evidence="6">
    <location>
        <position position="40"/>
    </location>
    <ligand>
        <name>ATP</name>
        <dbReference type="ChEBI" id="CHEBI:30616"/>
    </ligand>
</feature>
<dbReference type="GO" id="GO:0005524">
    <property type="term" value="F:ATP binding"/>
    <property type="evidence" value="ECO:0007669"/>
    <property type="project" value="UniProtKB-UniRule"/>
</dbReference>